<evidence type="ECO:0000313" key="1">
    <source>
        <dbReference type="Proteomes" id="UP000887576"/>
    </source>
</evidence>
<proteinExistence type="predicted"/>
<evidence type="ECO:0000313" key="2">
    <source>
        <dbReference type="WBParaSite" id="JU765_v2.g14346.t1"/>
    </source>
</evidence>
<dbReference type="WBParaSite" id="JU765_v2.g14346.t1">
    <property type="protein sequence ID" value="JU765_v2.g14346.t1"/>
    <property type="gene ID" value="JU765_v2.g14346"/>
</dbReference>
<protein>
    <submittedName>
        <fullName evidence="2">mRNA guanylyltransferase</fullName>
    </submittedName>
</protein>
<name>A0AC34QA70_9BILA</name>
<dbReference type="Proteomes" id="UP000887576">
    <property type="component" value="Unplaced"/>
</dbReference>
<accession>A0AC34QA70</accession>
<reference evidence="2" key="1">
    <citation type="submission" date="2022-11" db="UniProtKB">
        <authorList>
            <consortium name="WormBaseParasite"/>
        </authorList>
    </citation>
    <scope>IDENTIFICATION</scope>
</reference>
<sequence length="447" mass="51980">MFDKDGPLPYEPPGRPAWENGPDSDLAYEAMMGLGSSTSQVNGYPKFMDGAVPNCTFIVDPEQRSYLQGKVHDYVQPFSSTKLKKEFPGSQPVSMDFDNLIMLAESQYWVSWKADGMRYLPVSMDFDNLIMLAESQYWVSWKADGMRYLVLINDENEVFAFDRDNNVFELPLRFPRHDNLDEHITDTLLDCEVTLDDQGDGTKRPRMLIYDIIVFQKQEVGKKPFNKRLGFIQQFIDEPRRKAQSLGKFKPEVMSVRLKQFCSLDQTARVYEMNQRTTGHHVDGLIFQPEDDPYTPGRFDRLLKWKPVEESSIDFKMIIKKYELQGQIPEYRADLYVLGLPNPFAYMKATKSLQAYDGKIVECRWNFERNGWEVMRERTDKSHPNAMKTAISVMNTIKRPLSKEKLFSFIYNFGFRPGHPKRLPPPPPNGHHNGRFQDRTQLTSMVL</sequence>
<organism evidence="1 2">
    <name type="scientific">Panagrolaimus sp. JU765</name>
    <dbReference type="NCBI Taxonomy" id="591449"/>
    <lineage>
        <taxon>Eukaryota</taxon>
        <taxon>Metazoa</taxon>
        <taxon>Ecdysozoa</taxon>
        <taxon>Nematoda</taxon>
        <taxon>Chromadorea</taxon>
        <taxon>Rhabditida</taxon>
        <taxon>Tylenchina</taxon>
        <taxon>Panagrolaimomorpha</taxon>
        <taxon>Panagrolaimoidea</taxon>
        <taxon>Panagrolaimidae</taxon>
        <taxon>Panagrolaimus</taxon>
    </lineage>
</organism>